<evidence type="ECO:0000313" key="1">
    <source>
        <dbReference type="EMBL" id="MPN34845.1"/>
    </source>
</evidence>
<dbReference type="EMBL" id="VSSQ01088089">
    <property type="protein sequence ID" value="MPN34845.1"/>
    <property type="molecule type" value="Genomic_DNA"/>
</dbReference>
<dbReference type="SUPFAM" id="SSF53850">
    <property type="entry name" value="Periplasmic binding protein-like II"/>
    <property type="match status" value="1"/>
</dbReference>
<dbReference type="AlphaFoldDB" id="A0A645H775"/>
<organism evidence="1">
    <name type="scientific">bioreactor metagenome</name>
    <dbReference type="NCBI Taxonomy" id="1076179"/>
    <lineage>
        <taxon>unclassified sequences</taxon>
        <taxon>metagenomes</taxon>
        <taxon>ecological metagenomes</taxon>
    </lineage>
</organism>
<dbReference type="Gene3D" id="3.10.105.10">
    <property type="entry name" value="Dipeptide-binding Protein, Domain 3"/>
    <property type="match status" value="1"/>
</dbReference>
<gene>
    <name evidence="1" type="ORF">SDC9_182339</name>
</gene>
<sequence>MYASAPAGQIFGRAFDLAELGWTTGRIPPCYLYTTDEIPSAANEWLGTKHGGLNLTGYSNAAYDLACTNLITAGLDKAAASTASADALKILADEVPVLPLFYHLKVMVSRSDLCGLTLDASARSGLANIESLDTSSQCSQ</sequence>
<evidence type="ECO:0008006" key="2">
    <source>
        <dbReference type="Google" id="ProtNLM"/>
    </source>
</evidence>
<reference evidence="1" key="1">
    <citation type="submission" date="2019-08" db="EMBL/GenBank/DDBJ databases">
        <authorList>
            <person name="Kucharzyk K."/>
            <person name="Murdoch R.W."/>
            <person name="Higgins S."/>
            <person name="Loffler F."/>
        </authorList>
    </citation>
    <scope>NUCLEOTIDE SEQUENCE</scope>
</reference>
<comment type="caution">
    <text evidence="1">The sequence shown here is derived from an EMBL/GenBank/DDBJ whole genome shotgun (WGS) entry which is preliminary data.</text>
</comment>
<proteinExistence type="predicted"/>
<accession>A0A645H775</accession>
<protein>
    <recommendedName>
        <fullName evidence="2">Solute-binding protein family 5 domain-containing protein</fullName>
    </recommendedName>
</protein>
<name>A0A645H775_9ZZZZ</name>